<keyword evidence="4" id="KW-1185">Reference proteome</keyword>
<dbReference type="Pfam" id="PF18013">
    <property type="entry name" value="Phage_lysozyme2"/>
    <property type="match status" value="1"/>
</dbReference>
<dbReference type="EMBL" id="JBFNQD010000018">
    <property type="protein sequence ID" value="MEW9309891.1"/>
    <property type="molecule type" value="Genomic_DNA"/>
</dbReference>
<sequence>MSALVWGAKTTIPKGVIGPAQADRESAAMSYFIGRGYSREQAAGIVGNLVHESAGLAPSSRNPGDGSDGSDSVGIAQWNGDRARNLQAFAAARGKDWRDFGVQLAFVDHELNTDHAGVKAKLLAARTPDEAAGVFVTDYERPAGSQGGAAASHGWDNRRNQARRLAAGDYQPGEVEERAPDPVVASLSADDRSGLVSFARAQRSQGQAVAQGDLEPRVQDATRALTTIGRYDGRLPTAAEFSASYGPQDGARRYRGFERTLGLGADITAIRAMTPAEQTAWLAARAPKGQRPGMHPAFETERQLHERGSEAIALNQAFRRKDPNGYIRSLHPQIDRLWTEAGTSPERLKAALAATNAAMDRLGMPVEERRLMPKAMVDQALAAFGDTSKPMAQRLAPLRAALVASADPGAQQAIFGQMVSAGLPPMLEYAAIAYAKGDAALAERFATGALGRPDANGRATGGADDTSFASPVAAANTAAGPAPMRSLSGPTIDLGPAAAQALGSSLTGDERSNRAATVRTRMIEDAMRTNGGDRLAVIAQTDRDLASLGDDGWVPGMFMRGPGESVPIHVAQISQTQMGDASQKPTMHPTWSDDDDRAFIGKVEEILKQHRAAGATSLESGRPMTSEELTVFKEIIQNAEKHPLSQDPSIQEALRKAASKLGLIPQTPSQEAVKLLDYATNLAPAVPPLKFSTQEVNPFRMPRAKNKTLPKSFDKNANLSGMDPAVADPIDLRKGPKGTFSFLLSPGQYQPIFDNTNNKYGINPSYLAASAIIESKYPYIKGDFIDATARHGSMKGIFQFSPSTASEVGLQNPDDPQEAADGAARYAIINRNRLLPKIGREPTIAELYAAHQQGSGGVAALINHPNDKAINTIKKENFTGNVPESYKKKNQNWMNMTSKEFLEIYESRFPNELLFLPTTTPQ</sequence>
<organism evidence="3 4">
    <name type="scientific">Labrys neptuniae</name>
    <dbReference type="NCBI Taxonomy" id="376174"/>
    <lineage>
        <taxon>Bacteria</taxon>
        <taxon>Pseudomonadati</taxon>
        <taxon>Pseudomonadota</taxon>
        <taxon>Alphaproteobacteria</taxon>
        <taxon>Hyphomicrobiales</taxon>
        <taxon>Xanthobacteraceae</taxon>
        <taxon>Labrys</taxon>
    </lineage>
</organism>
<name>A0ABV3PWT3_9HYPH</name>
<protein>
    <submittedName>
        <fullName evidence="3">Phage tail tip lysozyme</fullName>
    </submittedName>
</protein>
<feature type="domain" description="Phage tail lysozyme" evidence="2">
    <location>
        <begin position="25"/>
        <end position="164"/>
    </location>
</feature>
<dbReference type="SUPFAM" id="SSF53955">
    <property type="entry name" value="Lysozyme-like"/>
    <property type="match status" value="1"/>
</dbReference>
<evidence type="ECO:0000259" key="2">
    <source>
        <dbReference type="Pfam" id="PF18013"/>
    </source>
</evidence>
<dbReference type="Proteomes" id="UP001555786">
    <property type="component" value="Unassembled WGS sequence"/>
</dbReference>
<dbReference type="InterPro" id="IPR041219">
    <property type="entry name" value="Phage_lysozyme2"/>
</dbReference>
<evidence type="ECO:0000313" key="3">
    <source>
        <dbReference type="EMBL" id="MEW9309891.1"/>
    </source>
</evidence>
<comment type="caution">
    <text evidence="3">The sequence shown here is derived from an EMBL/GenBank/DDBJ whole genome shotgun (WGS) entry which is preliminary data.</text>
</comment>
<reference evidence="3 4" key="1">
    <citation type="submission" date="2024-07" db="EMBL/GenBank/DDBJ databases">
        <title>Description of Labrys sedimenti sp. nov., isolated from a diclofenac-degrading enrichment culture.</title>
        <authorList>
            <person name="Tancsics A."/>
            <person name="Csepanyi A."/>
        </authorList>
    </citation>
    <scope>NUCLEOTIDE SEQUENCE [LARGE SCALE GENOMIC DNA]</scope>
    <source>
        <strain evidence="3 4">LMG 23578</strain>
    </source>
</reference>
<feature type="region of interest" description="Disordered" evidence="1">
    <location>
        <begin position="56"/>
        <end position="76"/>
    </location>
</feature>
<proteinExistence type="predicted"/>
<dbReference type="InterPro" id="IPR023346">
    <property type="entry name" value="Lysozyme-like_dom_sf"/>
</dbReference>
<dbReference type="RefSeq" id="WP_367626472.1">
    <property type="nucleotide sequence ID" value="NZ_JBFNQD010000018.1"/>
</dbReference>
<accession>A0ABV3PWT3</accession>
<evidence type="ECO:0000256" key="1">
    <source>
        <dbReference type="SAM" id="MobiDB-lite"/>
    </source>
</evidence>
<evidence type="ECO:0000313" key="4">
    <source>
        <dbReference type="Proteomes" id="UP001555786"/>
    </source>
</evidence>
<gene>
    <name evidence="3" type="ORF">ABXS05_30375</name>
</gene>
<dbReference type="Gene3D" id="1.10.530.10">
    <property type="match status" value="2"/>
</dbReference>